<evidence type="ECO:0000313" key="3">
    <source>
        <dbReference type="Proteomes" id="UP000489600"/>
    </source>
</evidence>
<protein>
    <submittedName>
        <fullName evidence="2">Uncharacterized protein</fullName>
    </submittedName>
</protein>
<feature type="transmembrane region" description="Helical" evidence="1">
    <location>
        <begin position="12"/>
        <end position="31"/>
    </location>
</feature>
<reference evidence="2" key="1">
    <citation type="submission" date="2019-07" db="EMBL/GenBank/DDBJ databases">
        <authorList>
            <person name="Dittberner H."/>
        </authorList>
    </citation>
    <scope>NUCLEOTIDE SEQUENCE [LARGE SCALE GENOMIC DNA]</scope>
</reference>
<organism evidence="2 3">
    <name type="scientific">Arabis nemorensis</name>
    <dbReference type="NCBI Taxonomy" id="586526"/>
    <lineage>
        <taxon>Eukaryota</taxon>
        <taxon>Viridiplantae</taxon>
        <taxon>Streptophyta</taxon>
        <taxon>Embryophyta</taxon>
        <taxon>Tracheophyta</taxon>
        <taxon>Spermatophyta</taxon>
        <taxon>Magnoliopsida</taxon>
        <taxon>eudicotyledons</taxon>
        <taxon>Gunneridae</taxon>
        <taxon>Pentapetalae</taxon>
        <taxon>rosids</taxon>
        <taxon>malvids</taxon>
        <taxon>Brassicales</taxon>
        <taxon>Brassicaceae</taxon>
        <taxon>Arabideae</taxon>
        <taxon>Arabis</taxon>
    </lineage>
</organism>
<name>A0A565CL10_9BRAS</name>
<keyword evidence="1" id="KW-0812">Transmembrane</keyword>
<evidence type="ECO:0000313" key="2">
    <source>
        <dbReference type="EMBL" id="VVB14355.1"/>
    </source>
</evidence>
<comment type="caution">
    <text evidence="2">The sequence shown here is derived from an EMBL/GenBank/DDBJ whole genome shotgun (WGS) entry which is preliminary data.</text>
</comment>
<dbReference type="AlphaFoldDB" id="A0A565CL10"/>
<keyword evidence="1" id="KW-1133">Transmembrane helix</keyword>
<keyword evidence="3" id="KW-1185">Reference proteome</keyword>
<proteinExistence type="predicted"/>
<sequence>MEICKFLLVSSYSSYFFCVYTDLYGCFLSFYDVVTRLTPRRGPFKINGVPLRCVKVVRELSEQAVIYKLKRMIQDVLGNEFYARAYMESNVRVKCCS</sequence>
<keyword evidence="1" id="KW-0472">Membrane</keyword>
<dbReference type="EMBL" id="CABITT030000008">
    <property type="protein sequence ID" value="VVB14355.1"/>
    <property type="molecule type" value="Genomic_DNA"/>
</dbReference>
<gene>
    <name evidence="2" type="ORF">ANE_LOCUS24799</name>
</gene>
<dbReference type="Proteomes" id="UP000489600">
    <property type="component" value="Unassembled WGS sequence"/>
</dbReference>
<evidence type="ECO:0000256" key="1">
    <source>
        <dbReference type="SAM" id="Phobius"/>
    </source>
</evidence>
<accession>A0A565CL10</accession>